<dbReference type="PROSITE" id="PS01081">
    <property type="entry name" value="HTH_TETR_1"/>
    <property type="match status" value="1"/>
</dbReference>
<dbReference type="InterPro" id="IPR050109">
    <property type="entry name" value="HTH-type_TetR-like_transc_reg"/>
</dbReference>
<evidence type="ECO:0000256" key="4">
    <source>
        <dbReference type="PROSITE-ProRule" id="PRU00335"/>
    </source>
</evidence>
<dbReference type="PANTHER" id="PTHR30055">
    <property type="entry name" value="HTH-TYPE TRANSCRIPTIONAL REGULATOR RUTR"/>
    <property type="match status" value="1"/>
</dbReference>
<feature type="DNA-binding region" description="H-T-H motif" evidence="4">
    <location>
        <begin position="65"/>
        <end position="84"/>
    </location>
</feature>
<dbReference type="PANTHER" id="PTHR30055:SF240">
    <property type="entry name" value="HTH-TYPE TRANSCRIPTIONAL REGULATOR ACRR"/>
    <property type="match status" value="1"/>
</dbReference>
<accession>A0A4U1JP88</accession>
<dbReference type="InterPro" id="IPR036271">
    <property type="entry name" value="Tet_transcr_reg_TetR-rel_C_sf"/>
</dbReference>
<dbReference type="EMBL" id="SWJZ01000053">
    <property type="protein sequence ID" value="TKD17804.1"/>
    <property type="molecule type" value="Genomic_DNA"/>
</dbReference>
<comment type="caution">
    <text evidence="6">The sequence shown here is derived from an EMBL/GenBank/DDBJ whole genome shotgun (WGS) entry which is preliminary data.</text>
</comment>
<evidence type="ECO:0000313" key="6">
    <source>
        <dbReference type="EMBL" id="TKD17804.1"/>
    </source>
</evidence>
<sequence length="247" mass="27531">MFVKRADARLDRGHPRRNKAAGAVGGPIGETARMRRSKADAEQTRLNILDAAERLFCTRGIAQTTLEQIAREAGATRGAFYWYFKDKSDVLSAIYQRYETPQLCRIETAAAGELPDDPLEVLAVTGAEYLAMVESDPVQQRLHLILISGTPGDDAAAWRESKNAEIYRLLLRLMERARDEGRMNADLTPQEAAVAQMVFMNGLIGEWHRSGQAFSLHKTGTKLLNHLIGSMRRKPAPERTAPERTEA</sequence>
<protein>
    <submittedName>
        <fullName evidence="6">TetR family transcriptional regulator</fullName>
    </submittedName>
</protein>
<name>A0A4U1JP88_RHOCA</name>
<evidence type="ECO:0000256" key="3">
    <source>
        <dbReference type="ARBA" id="ARBA00023163"/>
    </source>
</evidence>
<dbReference type="Gene3D" id="1.10.357.10">
    <property type="entry name" value="Tetracycline Repressor, domain 2"/>
    <property type="match status" value="1"/>
</dbReference>
<keyword evidence="3" id="KW-0804">Transcription</keyword>
<dbReference type="PRINTS" id="PR00455">
    <property type="entry name" value="HTHTETR"/>
</dbReference>
<dbReference type="SUPFAM" id="SSF48498">
    <property type="entry name" value="Tetracyclin repressor-like, C-terminal domain"/>
    <property type="match status" value="1"/>
</dbReference>
<evidence type="ECO:0000259" key="5">
    <source>
        <dbReference type="PROSITE" id="PS50977"/>
    </source>
</evidence>
<organism evidence="6 7">
    <name type="scientific">Rhodobacter capsulatus</name>
    <name type="common">Rhodopseudomonas capsulata</name>
    <dbReference type="NCBI Taxonomy" id="1061"/>
    <lineage>
        <taxon>Bacteria</taxon>
        <taxon>Pseudomonadati</taxon>
        <taxon>Pseudomonadota</taxon>
        <taxon>Alphaproteobacteria</taxon>
        <taxon>Rhodobacterales</taxon>
        <taxon>Rhodobacter group</taxon>
        <taxon>Rhodobacter</taxon>
    </lineage>
</organism>
<evidence type="ECO:0000256" key="1">
    <source>
        <dbReference type="ARBA" id="ARBA00023015"/>
    </source>
</evidence>
<dbReference type="SUPFAM" id="SSF46689">
    <property type="entry name" value="Homeodomain-like"/>
    <property type="match status" value="1"/>
</dbReference>
<dbReference type="Proteomes" id="UP000310597">
    <property type="component" value="Unassembled WGS sequence"/>
</dbReference>
<reference evidence="6 7" key="1">
    <citation type="submission" date="2019-04" db="EMBL/GenBank/DDBJ databases">
        <title>Draft Whole-Genome sequence of the purple photosynthetic bacterium Rhodobacter capsulatus SP108 with an indigenous class A beta-lactamase.</title>
        <authorList>
            <person name="Robertson S."/>
            <person name="Meyer T.E."/>
            <person name="Kyndt J.A."/>
        </authorList>
    </citation>
    <scope>NUCLEOTIDE SEQUENCE [LARGE SCALE GENOMIC DNA]</scope>
    <source>
        <strain evidence="6 7">SP108</strain>
    </source>
</reference>
<dbReference type="InterPro" id="IPR001647">
    <property type="entry name" value="HTH_TetR"/>
</dbReference>
<dbReference type="Pfam" id="PF00440">
    <property type="entry name" value="TetR_N"/>
    <property type="match status" value="1"/>
</dbReference>
<dbReference type="GO" id="GO:0003700">
    <property type="term" value="F:DNA-binding transcription factor activity"/>
    <property type="evidence" value="ECO:0007669"/>
    <property type="project" value="TreeGrafter"/>
</dbReference>
<proteinExistence type="predicted"/>
<keyword evidence="1" id="KW-0805">Transcription regulation</keyword>
<evidence type="ECO:0000313" key="7">
    <source>
        <dbReference type="Proteomes" id="UP000310597"/>
    </source>
</evidence>
<dbReference type="PROSITE" id="PS50977">
    <property type="entry name" value="HTH_TETR_2"/>
    <property type="match status" value="1"/>
</dbReference>
<keyword evidence="2 4" id="KW-0238">DNA-binding</keyword>
<dbReference type="OrthoDB" id="3218408at2"/>
<gene>
    <name evidence="6" type="ORF">FBT96_12795</name>
</gene>
<dbReference type="InterPro" id="IPR023772">
    <property type="entry name" value="DNA-bd_HTH_TetR-type_CS"/>
</dbReference>
<feature type="domain" description="HTH tetR-type" evidence="5">
    <location>
        <begin position="42"/>
        <end position="102"/>
    </location>
</feature>
<dbReference type="InterPro" id="IPR009057">
    <property type="entry name" value="Homeodomain-like_sf"/>
</dbReference>
<evidence type="ECO:0000256" key="2">
    <source>
        <dbReference type="ARBA" id="ARBA00023125"/>
    </source>
</evidence>
<dbReference type="AlphaFoldDB" id="A0A4U1JP88"/>
<dbReference type="GO" id="GO:0000976">
    <property type="term" value="F:transcription cis-regulatory region binding"/>
    <property type="evidence" value="ECO:0007669"/>
    <property type="project" value="TreeGrafter"/>
</dbReference>